<evidence type="ECO:0000313" key="8">
    <source>
        <dbReference type="EMBL" id="CAB4892775.1"/>
    </source>
</evidence>
<feature type="domain" description="Ribonuclease J C-terminal" evidence="6">
    <location>
        <begin position="149"/>
        <end position="249"/>
    </location>
</feature>
<dbReference type="Pfam" id="PF07521">
    <property type="entry name" value="RMMBL"/>
    <property type="match status" value="1"/>
</dbReference>
<proteinExistence type="predicted"/>
<reference evidence="8" key="1">
    <citation type="submission" date="2020-05" db="EMBL/GenBank/DDBJ databases">
        <authorList>
            <person name="Chiriac C."/>
            <person name="Salcher M."/>
            <person name="Ghai R."/>
            <person name="Kavagutti S V."/>
        </authorList>
    </citation>
    <scope>NUCLEOTIDE SEQUENCE</scope>
</reference>
<keyword evidence="4" id="KW-0175">Coiled coil</keyword>
<accession>A0A6J7FGZ1</accession>
<feature type="domain" description="Zn-dependent metallo-hydrolase RNA specificity" evidence="5">
    <location>
        <begin position="54"/>
        <end position="94"/>
    </location>
</feature>
<dbReference type="Gene3D" id="3.40.50.10710">
    <property type="entry name" value="Metallo-hydrolase/oxidoreductase"/>
    <property type="match status" value="1"/>
</dbReference>
<evidence type="ECO:0000256" key="4">
    <source>
        <dbReference type="SAM" id="Coils"/>
    </source>
</evidence>
<dbReference type="Pfam" id="PF17770">
    <property type="entry name" value="RNase_J_C"/>
    <property type="match status" value="1"/>
</dbReference>
<dbReference type="InterPro" id="IPR036866">
    <property type="entry name" value="RibonucZ/Hydroxyglut_hydro"/>
</dbReference>
<name>A0A6J7FGZ1_9ZZZZ</name>
<dbReference type="InterPro" id="IPR042173">
    <property type="entry name" value="RNase_J_2"/>
</dbReference>
<keyword evidence="2" id="KW-0378">Hydrolase</keyword>
<dbReference type="PANTHER" id="PTHR43694">
    <property type="entry name" value="RIBONUCLEASE J"/>
    <property type="match status" value="1"/>
</dbReference>
<dbReference type="Gene3D" id="3.60.15.10">
    <property type="entry name" value="Ribonuclease Z/Hydroxyacylglutathione hydrolase-like"/>
    <property type="match status" value="1"/>
</dbReference>
<dbReference type="PANTHER" id="PTHR43694:SF1">
    <property type="entry name" value="RIBONUCLEASE J"/>
    <property type="match status" value="1"/>
</dbReference>
<dbReference type="GO" id="GO:0046872">
    <property type="term" value="F:metal ion binding"/>
    <property type="evidence" value="ECO:0007669"/>
    <property type="project" value="UniProtKB-KW"/>
</dbReference>
<sequence length="250" mass="27034">MSALSLLARGENRWVKVGENDTVILSSHAIPGNESNVNRVIEGLLRLGVDVIHSGIADVHATGHAQAEELKTYLSIVNPEYYVPIHGEYRHLVANSKLGLIMGVARDKVLLCEDGDVLQLSDDGLARAGRVPAGYLYVDGIVGDVGQGVLRDRKVLAEEGVVVVVVTVDITSGKVLVGPEIITRGWVYAPEAEDLLDEACDRIAEVVEASLAKGERNVDALERDVRRAAGKFVSERTKRRPMIVPVVMEA</sequence>
<feature type="coiled-coil region" evidence="4">
    <location>
        <begin position="204"/>
        <end position="231"/>
    </location>
</feature>
<dbReference type="SUPFAM" id="SSF56281">
    <property type="entry name" value="Metallo-hydrolase/oxidoreductase"/>
    <property type="match status" value="1"/>
</dbReference>
<evidence type="ECO:0000259" key="6">
    <source>
        <dbReference type="Pfam" id="PF17770"/>
    </source>
</evidence>
<dbReference type="InterPro" id="IPR041636">
    <property type="entry name" value="RNase_J_C"/>
</dbReference>
<evidence type="ECO:0000256" key="3">
    <source>
        <dbReference type="ARBA" id="ARBA00022833"/>
    </source>
</evidence>
<protein>
    <submittedName>
        <fullName evidence="8">Unannotated protein</fullName>
    </submittedName>
</protein>
<evidence type="ECO:0000256" key="2">
    <source>
        <dbReference type="ARBA" id="ARBA00022801"/>
    </source>
</evidence>
<keyword evidence="3" id="KW-0862">Zinc</keyword>
<feature type="domain" description="Ribonuclease J beta-CASP" evidence="7">
    <location>
        <begin position="1"/>
        <end position="44"/>
    </location>
</feature>
<organism evidence="8">
    <name type="scientific">freshwater metagenome</name>
    <dbReference type="NCBI Taxonomy" id="449393"/>
    <lineage>
        <taxon>unclassified sequences</taxon>
        <taxon>metagenomes</taxon>
        <taxon>ecological metagenomes</taxon>
    </lineage>
</organism>
<evidence type="ECO:0000256" key="1">
    <source>
        <dbReference type="ARBA" id="ARBA00022723"/>
    </source>
</evidence>
<dbReference type="Gene3D" id="3.10.20.580">
    <property type="match status" value="1"/>
</dbReference>
<dbReference type="InterPro" id="IPR011108">
    <property type="entry name" value="RMMBL"/>
</dbReference>
<gene>
    <name evidence="8" type="ORF">UFOPK3376_02975</name>
</gene>
<dbReference type="EMBL" id="CAFBLP010000122">
    <property type="protein sequence ID" value="CAB4892775.1"/>
    <property type="molecule type" value="Genomic_DNA"/>
</dbReference>
<keyword evidence="1" id="KW-0479">Metal-binding</keyword>
<evidence type="ECO:0000259" key="7">
    <source>
        <dbReference type="Pfam" id="PF22505"/>
    </source>
</evidence>
<evidence type="ECO:0000259" key="5">
    <source>
        <dbReference type="Pfam" id="PF07521"/>
    </source>
</evidence>
<dbReference type="AlphaFoldDB" id="A0A6J7FGZ1"/>
<dbReference type="Pfam" id="PF22505">
    <property type="entry name" value="RNase_J_b_CASP"/>
    <property type="match status" value="1"/>
</dbReference>
<dbReference type="InterPro" id="IPR055132">
    <property type="entry name" value="RNase_J_b_CASP"/>
</dbReference>
<dbReference type="GO" id="GO:0016787">
    <property type="term" value="F:hydrolase activity"/>
    <property type="evidence" value="ECO:0007669"/>
    <property type="project" value="UniProtKB-KW"/>
</dbReference>